<protein>
    <submittedName>
        <fullName evidence="2">Uncharacterized protein</fullName>
    </submittedName>
</protein>
<evidence type="ECO:0000313" key="3">
    <source>
        <dbReference type="Proteomes" id="UP000649617"/>
    </source>
</evidence>
<feature type="compositionally biased region" description="Low complexity" evidence="1">
    <location>
        <begin position="58"/>
        <end position="77"/>
    </location>
</feature>
<sequence length="351" mass="37818">MGNSSLEPVEAVDMEPTQTGAREAEPTADSAGSAGRPGLEPPRVDPPIRRRKRKKGPCPEASAAKAKATSAEAAAEAPLPPPTVEEAAAKAPAPPPPALALLPPEVPMLGVDAEEVPPQEESEDEPQITGVRTVGPTVWTIPSGAPYFIRMVDDPETKHRKPEYWYRCKVCQKWLDVAHLQGQTHSTNMQAYMQEGNPHLTAEHPLEAIPRNYREACIEGYADLGLHRIAGEFRRIVEAERRRTEPKAKSRPKSPQAKARPAEPKKAKAKSRPKSPQAKARPAESKKAKAPATAKKTKAPAAATVEKAEAPEPPVKRAPEAFRRSGVWLEENPPPEPAAEVGPAAARPDSA</sequence>
<gene>
    <name evidence="2" type="ORF">SPIL2461_LOCUS14987</name>
</gene>
<reference evidence="2" key="1">
    <citation type="submission" date="2021-02" db="EMBL/GenBank/DDBJ databases">
        <authorList>
            <person name="Dougan E. K."/>
            <person name="Rhodes N."/>
            <person name="Thang M."/>
            <person name="Chan C."/>
        </authorList>
    </citation>
    <scope>NUCLEOTIDE SEQUENCE</scope>
</reference>
<feature type="compositionally biased region" description="Basic and acidic residues" evidence="1">
    <location>
        <begin position="306"/>
        <end position="323"/>
    </location>
</feature>
<organism evidence="2 3">
    <name type="scientific">Symbiodinium pilosum</name>
    <name type="common">Dinoflagellate</name>
    <dbReference type="NCBI Taxonomy" id="2952"/>
    <lineage>
        <taxon>Eukaryota</taxon>
        <taxon>Sar</taxon>
        <taxon>Alveolata</taxon>
        <taxon>Dinophyceae</taxon>
        <taxon>Suessiales</taxon>
        <taxon>Symbiodiniaceae</taxon>
        <taxon>Symbiodinium</taxon>
    </lineage>
</organism>
<dbReference type="AlphaFoldDB" id="A0A812UBV4"/>
<accession>A0A812UBV4</accession>
<dbReference type="EMBL" id="CAJNIZ010035560">
    <property type="protein sequence ID" value="CAE7560543.1"/>
    <property type="molecule type" value="Genomic_DNA"/>
</dbReference>
<dbReference type="OrthoDB" id="10524732at2759"/>
<feature type="compositionally biased region" description="Low complexity" evidence="1">
    <location>
        <begin position="290"/>
        <end position="305"/>
    </location>
</feature>
<feature type="non-terminal residue" evidence="2">
    <location>
        <position position="351"/>
    </location>
</feature>
<comment type="caution">
    <text evidence="2">The sequence shown here is derived from an EMBL/GenBank/DDBJ whole genome shotgun (WGS) entry which is preliminary data.</text>
</comment>
<keyword evidence="3" id="KW-1185">Reference proteome</keyword>
<evidence type="ECO:0000313" key="2">
    <source>
        <dbReference type="EMBL" id="CAE7560543.1"/>
    </source>
</evidence>
<proteinExistence type="predicted"/>
<feature type="compositionally biased region" description="Low complexity" evidence="1">
    <location>
        <begin position="338"/>
        <end position="351"/>
    </location>
</feature>
<evidence type="ECO:0000256" key="1">
    <source>
        <dbReference type="SAM" id="MobiDB-lite"/>
    </source>
</evidence>
<feature type="region of interest" description="Disordered" evidence="1">
    <location>
        <begin position="240"/>
        <end position="351"/>
    </location>
</feature>
<feature type="region of interest" description="Disordered" evidence="1">
    <location>
        <begin position="1"/>
        <end position="103"/>
    </location>
</feature>
<name>A0A812UBV4_SYMPI</name>
<dbReference type="Proteomes" id="UP000649617">
    <property type="component" value="Unassembled WGS sequence"/>
</dbReference>